<dbReference type="Proteomes" id="UP000178869">
    <property type="component" value="Unassembled WGS sequence"/>
</dbReference>
<protein>
    <recommendedName>
        <fullName evidence="3">DUF3987 domain-containing protein</fullName>
    </recommendedName>
</protein>
<evidence type="ECO:0000313" key="1">
    <source>
        <dbReference type="EMBL" id="OHA46888.1"/>
    </source>
</evidence>
<dbReference type="AlphaFoldDB" id="A0A1G2PEW6"/>
<organism evidence="1 2">
    <name type="scientific">Candidatus Terrybacteria bacterium RIFCSPHIGHO2_01_FULL_43_35</name>
    <dbReference type="NCBI Taxonomy" id="1802361"/>
    <lineage>
        <taxon>Bacteria</taxon>
        <taxon>Candidatus Terryibacteriota</taxon>
    </lineage>
</organism>
<evidence type="ECO:0008006" key="3">
    <source>
        <dbReference type="Google" id="ProtNLM"/>
    </source>
</evidence>
<comment type="caution">
    <text evidence="1">The sequence shown here is derived from an EMBL/GenBank/DDBJ whole genome shotgun (WGS) entry which is preliminary data.</text>
</comment>
<gene>
    <name evidence="1" type="ORF">A2828_03120</name>
</gene>
<dbReference type="EMBL" id="MHSR01000011">
    <property type="protein sequence ID" value="OHA46888.1"/>
    <property type="molecule type" value="Genomic_DNA"/>
</dbReference>
<evidence type="ECO:0000313" key="2">
    <source>
        <dbReference type="Proteomes" id="UP000178869"/>
    </source>
</evidence>
<accession>A0A1G2PEW6</accession>
<reference evidence="1 2" key="1">
    <citation type="journal article" date="2016" name="Nat. Commun.">
        <title>Thousands of microbial genomes shed light on interconnected biogeochemical processes in an aquifer system.</title>
        <authorList>
            <person name="Anantharaman K."/>
            <person name="Brown C.T."/>
            <person name="Hug L.A."/>
            <person name="Sharon I."/>
            <person name="Castelle C.J."/>
            <person name="Probst A.J."/>
            <person name="Thomas B.C."/>
            <person name="Singh A."/>
            <person name="Wilkins M.J."/>
            <person name="Karaoz U."/>
            <person name="Brodie E.L."/>
            <person name="Williams K.H."/>
            <person name="Hubbard S.S."/>
            <person name="Banfield J.F."/>
        </authorList>
    </citation>
    <scope>NUCLEOTIDE SEQUENCE [LARGE SCALE GENOMIC DNA]</scope>
</reference>
<proteinExistence type="predicted"/>
<name>A0A1G2PEW6_9BACT</name>
<sequence length="426" mass="48512">MNINELRDKIEKQEVISVNELESLIRDWFLVADEGIIRLICATVIAHRLRGDPVWLFIISPPSGLKSELLMSLSDITGIHPLSSLTAHTLVSGLRSKGGEQNSLLDKLKNGILTVKDFTSILEINEAERSEILSQLREIYDGQYTKAFGNGVDFKWSGKIGFIAGVTEAIDMYQSMYSIMGERFMQYRMDQPDRKEATRKSMENSSNMPDIRKSMRSAFQSAIDSLEIPSEQPEIGSEWENEIIQLSDFATLARSGVRRNVRTREIEYVSAPEMPMRFAKQLVELARAFIIMGKHDDDRQILRKISLSSLPKNRRNVLLWLANNRKGIVLQEQLVNEEKVDEYGYINPKSEPNQEEDWTSRSIALTMGLPTTTARRLLEDINALGLADRGKNGKSDTWILKPEYQALMLEYFKENVDSIATSFPKI</sequence>